<comment type="subcellular location">
    <subcellularLocation>
        <location evidence="1">Lysosome</location>
    </subcellularLocation>
</comment>
<dbReference type="GO" id="GO:0098599">
    <property type="term" value="F:palmitoyl hydrolase activity"/>
    <property type="evidence" value="ECO:0007669"/>
    <property type="project" value="InterPro"/>
</dbReference>
<evidence type="ECO:0000313" key="13">
    <source>
        <dbReference type="Proteomes" id="UP000828390"/>
    </source>
</evidence>
<protein>
    <recommendedName>
        <fullName evidence="8">palmitoyl-CoA hydrolase</fullName>
        <ecNumber evidence="8">3.1.2.2</ecNumber>
    </recommendedName>
</protein>
<proteinExistence type="inferred from homology"/>
<comment type="similarity">
    <text evidence="2">Belongs to the palmitoyl-protein thioesterase family.</text>
</comment>
<evidence type="ECO:0000256" key="1">
    <source>
        <dbReference type="ARBA" id="ARBA00004371"/>
    </source>
</evidence>
<keyword evidence="3 11" id="KW-0732">Signal</keyword>
<dbReference type="InterPro" id="IPR002472">
    <property type="entry name" value="Palm_thioest"/>
</dbReference>
<organism evidence="12 13">
    <name type="scientific">Dreissena polymorpha</name>
    <name type="common">Zebra mussel</name>
    <name type="synonym">Mytilus polymorpha</name>
    <dbReference type="NCBI Taxonomy" id="45954"/>
    <lineage>
        <taxon>Eukaryota</taxon>
        <taxon>Metazoa</taxon>
        <taxon>Spiralia</taxon>
        <taxon>Lophotrochozoa</taxon>
        <taxon>Mollusca</taxon>
        <taxon>Bivalvia</taxon>
        <taxon>Autobranchia</taxon>
        <taxon>Heteroconchia</taxon>
        <taxon>Euheterodonta</taxon>
        <taxon>Imparidentia</taxon>
        <taxon>Neoheterodontei</taxon>
        <taxon>Myida</taxon>
        <taxon>Dreissenoidea</taxon>
        <taxon>Dreissenidae</taxon>
        <taxon>Dreissena</taxon>
    </lineage>
</organism>
<sequence>MSWLQISCTIFVLVVCRVHTCSGYKPVIFMHGILADSDEGNQLLDWIAKDHPGTIGLTIDAFNRQESIVNMTAQVNEVSSIMQDFMTKHPEGVNLICFSQGGLVCRGVIEQVAHNVNTFISLSCPQAGQFGDTNFLKNFFPTYLRDNLYKALYTETGQKISVGNYWNDPRQQDLYLQWSQYLAVVNNQSVNPNSQKFKTNFTRLKRLVMIGGPDDGVITPWQSSHFGFYDSNLNMVEMKDQPWYQKDSFGLKTLDSRGGLVTHVVPGVMHIHWHSNITVYKNYILPYLD</sequence>
<reference evidence="12" key="2">
    <citation type="submission" date="2020-11" db="EMBL/GenBank/DDBJ databases">
        <authorList>
            <person name="McCartney M.A."/>
            <person name="Auch B."/>
            <person name="Kono T."/>
            <person name="Mallez S."/>
            <person name="Becker A."/>
            <person name="Gohl D.M."/>
            <person name="Silverstein K.A.T."/>
            <person name="Koren S."/>
            <person name="Bechman K.B."/>
            <person name="Herman A."/>
            <person name="Abrahante J.E."/>
            <person name="Garbe J."/>
        </authorList>
    </citation>
    <scope>NUCLEOTIDE SEQUENCE</scope>
    <source>
        <strain evidence="12">Duluth1</strain>
        <tissue evidence="12">Whole animal</tissue>
    </source>
</reference>
<evidence type="ECO:0000256" key="6">
    <source>
        <dbReference type="ARBA" id="ARBA00023180"/>
    </source>
</evidence>
<dbReference type="InterPro" id="IPR029058">
    <property type="entry name" value="AB_hydrolase_fold"/>
</dbReference>
<dbReference type="PANTHER" id="PTHR11247:SF27">
    <property type="entry name" value="LYSOSOMAL THIOESTERASE PPT2"/>
    <property type="match status" value="1"/>
</dbReference>
<comment type="function">
    <text evidence="10">Catalyzes the cleavage of thioester bonds from S-palmitoyl-CoA or S-palmitoyl-N-acetylcysteamine (unbranched structures) but does not have activity against palmitoylcysteine or palmitoylated proteins, branched structures or bulky head groups. Conversely, hydrolyzes both long and short chain fatty acyl-CoA substrate.</text>
</comment>
<evidence type="ECO:0000256" key="11">
    <source>
        <dbReference type="SAM" id="SignalP"/>
    </source>
</evidence>
<dbReference type="AlphaFoldDB" id="A0A9D4J4Q9"/>
<dbReference type="SUPFAM" id="SSF53474">
    <property type="entry name" value="alpha/beta-Hydrolases"/>
    <property type="match status" value="1"/>
</dbReference>
<keyword evidence="13" id="KW-1185">Reference proteome</keyword>
<dbReference type="FunFam" id="3.40.50.1820:FF:000037">
    <property type="entry name" value="Lysosomal thioesterase PPT2 homolog"/>
    <property type="match status" value="1"/>
</dbReference>
<evidence type="ECO:0000256" key="4">
    <source>
        <dbReference type="ARBA" id="ARBA00022801"/>
    </source>
</evidence>
<dbReference type="GO" id="GO:0005764">
    <property type="term" value="C:lysosome"/>
    <property type="evidence" value="ECO:0007669"/>
    <property type="project" value="UniProtKB-SubCell"/>
</dbReference>
<dbReference type="PRINTS" id="PR00414">
    <property type="entry name" value="PPTHIESTRASE"/>
</dbReference>
<dbReference type="Proteomes" id="UP000828390">
    <property type="component" value="Unassembled WGS sequence"/>
</dbReference>
<dbReference type="PANTHER" id="PTHR11247">
    <property type="entry name" value="PALMITOYL-PROTEIN THIOESTERASE/DOLICHYLDIPHOSPHATASE 1"/>
    <property type="match status" value="1"/>
</dbReference>
<evidence type="ECO:0000256" key="5">
    <source>
        <dbReference type="ARBA" id="ARBA00023157"/>
    </source>
</evidence>
<dbReference type="EC" id="3.1.2.2" evidence="8"/>
<evidence type="ECO:0000256" key="9">
    <source>
        <dbReference type="ARBA" id="ARBA00093223"/>
    </source>
</evidence>
<dbReference type="Pfam" id="PF02089">
    <property type="entry name" value="Palm_thioest"/>
    <property type="match status" value="1"/>
</dbReference>
<keyword evidence="5" id="KW-1015">Disulfide bond</keyword>
<feature type="signal peptide" evidence="11">
    <location>
        <begin position="1"/>
        <end position="23"/>
    </location>
</feature>
<keyword evidence="4" id="KW-0378">Hydrolase</keyword>
<name>A0A9D4J4Q9_DREPO</name>
<comment type="catalytic activity">
    <reaction evidence="9">
        <text>S-hexadecanoyl-N-acetylcysteamine + H2O = N-acetylcysteamine + hexadecanoate + H(+)</text>
        <dbReference type="Rhea" id="RHEA:84099"/>
        <dbReference type="ChEBI" id="CHEBI:7896"/>
        <dbReference type="ChEBI" id="CHEBI:15377"/>
        <dbReference type="ChEBI" id="CHEBI:15378"/>
        <dbReference type="ChEBI" id="CHEBI:74410"/>
        <dbReference type="ChEBI" id="CHEBI:233601"/>
    </reaction>
</comment>
<keyword evidence="7" id="KW-0458">Lysosome</keyword>
<evidence type="ECO:0000256" key="7">
    <source>
        <dbReference type="ARBA" id="ARBA00023228"/>
    </source>
</evidence>
<evidence type="ECO:0000313" key="12">
    <source>
        <dbReference type="EMBL" id="KAH3798350.1"/>
    </source>
</evidence>
<dbReference type="Gene3D" id="3.40.50.1820">
    <property type="entry name" value="alpha/beta hydrolase"/>
    <property type="match status" value="1"/>
</dbReference>
<dbReference type="GO" id="GO:0016790">
    <property type="term" value="F:thiolester hydrolase activity"/>
    <property type="evidence" value="ECO:0007669"/>
    <property type="project" value="TreeGrafter"/>
</dbReference>
<gene>
    <name evidence="12" type="ORF">DPMN_151949</name>
</gene>
<reference evidence="12" key="1">
    <citation type="journal article" date="2019" name="bioRxiv">
        <title>The Genome of the Zebra Mussel, Dreissena polymorpha: A Resource for Invasive Species Research.</title>
        <authorList>
            <person name="McCartney M.A."/>
            <person name="Auch B."/>
            <person name="Kono T."/>
            <person name="Mallez S."/>
            <person name="Zhang Y."/>
            <person name="Obille A."/>
            <person name="Becker A."/>
            <person name="Abrahante J.E."/>
            <person name="Garbe J."/>
            <person name="Badalamenti J.P."/>
            <person name="Herman A."/>
            <person name="Mangelson H."/>
            <person name="Liachko I."/>
            <person name="Sullivan S."/>
            <person name="Sone E.D."/>
            <person name="Koren S."/>
            <person name="Silverstein K.A.T."/>
            <person name="Beckman K.B."/>
            <person name="Gohl D.M."/>
        </authorList>
    </citation>
    <scope>NUCLEOTIDE SEQUENCE</scope>
    <source>
        <strain evidence="12">Duluth1</strain>
        <tissue evidence="12">Whole animal</tissue>
    </source>
</reference>
<keyword evidence="6" id="KW-0325">Glycoprotein</keyword>
<accession>A0A9D4J4Q9</accession>
<evidence type="ECO:0000256" key="3">
    <source>
        <dbReference type="ARBA" id="ARBA00022729"/>
    </source>
</evidence>
<dbReference type="EMBL" id="JAIWYP010000007">
    <property type="protein sequence ID" value="KAH3798350.1"/>
    <property type="molecule type" value="Genomic_DNA"/>
</dbReference>
<comment type="caution">
    <text evidence="12">The sequence shown here is derived from an EMBL/GenBank/DDBJ whole genome shotgun (WGS) entry which is preliminary data.</text>
</comment>
<evidence type="ECO:0000256" key="10">
    <source>
        <dbReference type="ARBA" id="ARBA00093353"/>
    </source>
</evidence>
<feature type="chain" id="PRO_5038953096" description="palmitoyl-CoA hydrolase" evidence="11">
    <location>
        <begin position="24"/>
        <end position="289"/>
    </location>
</feature>
<evidence type="ECO:0000256" key="2">
    <source>
        <dbReference type="ARBA" id="ARBA00010758"/>
    </source>
</evidence>
<evidence type="ECO:0000256" key="8">
    <source>
        <dbReference type="ARBA" id="ARBA00038848"/>
    </source>
</evidence>